<protein>
    <submittedName>
        <fullName evidence="2">Uncharacterized protein</fullName>
    </submittedName>
</protein>
<evidence type="ECO:0000256" key="1">
    <source>
        <dbReference type="SAM" id="MobiDB-lite"/>
    </source>
</evidence>
<name>A0AAN9K646_CLITE</name>
<dbReference type="AlphaFoldDB" id="A0AAN9K646"/>
<keyword evidence="3" id="KW-1185">Reference proteome</keyword>
<gene>
    <name evidence="2" type="ORF">RJT34_09882</name>
</gene>
<feature type="region of interest" description="Disordered" evidence="1">
    <location>
        <begin position="78"/>
        <end position="98"/>
    </location>
</feature>
<proteinExistence type="predicted"/>
<dbReference type="EMBL" id="JAYKXN010000002">
    <property type="protein sequence ID" value="KAK7311625.1"/>
    <property type="molecule type" value="Genomic_DNA"/>
</dbReference>
<accession>A0AAN9K646</accession>
<evidence type="ECO:0000313" key="2">
    <source>
        <dbReference type="EMBL" id="KAK7311625.1"/>
    </source>
</evidence>
<organism evidence="2 3">
    <name type="scientific">Clitoria ternatea</name>
    <name type="common">Butterfly pea</name>
    <dbReference type="NCBI Taxonomy" id="43366"/>
    <lineage>
        <taxon>Eukaryota</taxon>
        <taxon>Viridiplantae</taxon>
        <taxon>Streptophyta</taxon>
        <taxon>Embryophyta</taxon>
        <taxon>Tracheophyta</taxon>
        <taxon>Spermatophyta</taxon>
        <taxon>Magnoliopsida</taxon>
        <taxon>eudicotyledons</taxon>
        <taxon>Gunneridae</taxon>
        <taxon>Pentapetalae</taxon>
        <taxon>rosids</taxon>
        <taxon>fabids</taxon>
        <taxon>Fabales</taxon>
        <taxon>Fabaceae</taxon>
        <taxon>Papilionoideae</taxon>
        <taxon>50 kb inversion clade</taxon>
        <taxon>NPAAA clade</taxon>
        <taxon>indigoferoid/millettioid clade</taxon>
        <taxon>Phaseoleae</taxon>
        <taxon>Clitoria</taxon>
    </lineage>
</organism>
<feature type="compositionally biased region" description="Gly residues" evidence="1">
    <location>
        <begin position="78"/>
        <end position="97"/>
    </location>
</feature>
<sequence>MDGKSATLSSSDTDTPGNTEHPSHYLFAAILTEARCATYAVRFSSCTTVVAGFSVGLCVVGVGGDGFKGLPGDGGCDSGGADGSGRGGRDGSGWGGGDGEEGVFSSIMLSLLQFQVFGLA</sequence>
<comment type="caution">
    <text evidence="2">The sequence shown here is derived from an EMBL/GenBank/DDBJ whole genome shotgun (WGS) entry which is preliminary data.</text>
</comment>
<evidence type="ECO:0000313" key="3">
    <source>
        <dbReference type="Proteomes" id="UP001359559"/>
    </source>
</evidence>
<reference evidence="2 3" key="1">
    <citation type="submission" date="2024-01" db="EMBL/GenBank/DDBJ databases">
        <title>The genomes of 5 underutilized Papilionoideae crops provide insights into root nodulation and disease resistance.</title>
        <authorList>
            <person name="Yuan L."/>
        </authorList>
    </citation>
    <scope>NUCLEOTIDE SEQUENCE [LARGE SCALE GENOMIC DNA]</scope>
    <source>
        <strain evidence="2">LY-2023</strain>
        <tissue evidence="2">Leaf</tissue>
    </source>
</reference>
<dbReference type="Proteomes" id="UP001359559">
    <property type="component" value="Unassembled WGS sequence"/>
</dbReference>
<feature type="compositionally biased region" description="Polar residues" evidence="1">
    <location>
        <begin position="1"/>
        <end position="20"/>
    </location>
</feature>
<feature type="region of interest" description="Disordered" evidence="1">
    <location>
        <begin position="1"/>
        <end position="21"/>
    </location>
</feature>